<dbReference type="Pfam" id="PF02321">
    <property type="entry name" value="OEP"/>
    <property type="match status" value="2"/>
</dbReference>
<dbReference type="Gene3D" id="1.20.1600.10">
    <property type="entry name" value="Outer membrane efflux proteins (OEP)"/>
    <property type="match status" value="1"/>
</dbReference>
<dbReference type="InterPro" id="IPR010131">
    <property type="entry name" value="MdtP/NodT-like"/>
</dbReference>
<dbReference type="GO" id="GO:0005886">
    <property type="term" value="C:plasma membrane"/>
    <property type="evidence" value="ECO:0007669"/>
    <property type="project" value="UniProtKB-SubCell"/>
</dbReference>
<keyword evidence="2" id="KW-0812">Transmembrane</keyword>
<name>A0A2S8B0D4_9SPHN</name>
<reference evidence="4" key="1">
    <citation type="submission" date="2017-11" db="EMBL/GenBank/DDBJ databases">
        <title>The complete genome sequence of Sphingopyxis pomeranensis sp. nov. strain WS5A3p.</title>
        <authorList>
            <person name="Kaminski M.A."/>
        </authorList>
    </citation>
    <scope>NUCLEOTIDE SEQUENCE [LARGE SCALE GENOMIC DNA]</scope>
    <source>
        <strain evidence="4">WS5A3p</strain>
    </source>
</reference>
<keyword evidence="2" id="KW-1134">Transmembrane beta strand</keyword>
<dbReference type="PROSITE" id="PS51257">
    <property type="entry name" value="PROKAR_LIPOPROTEIN"/>
    <property type="match status" value="1"/>
</dbReference>
<comment type="caution">
    <text evidence="3">The sequence shown here is derived from an EMBL/GenBank/DDBJ whole genome shotgun (WGS) entry which is preliminary data.</text>
</comment>
<dbReference type="RefSeq" id="WP_013038665.1">
    <property type="nucleotide sequence ID" value="NZ_PHFW01000004.1"/>
</dbReference>
<comment type="subcellular location">
    <subcellularLocation>
        <location evidence="2">Cell membrane</location>
        <topology evidence="2">Lipid-anchor</topology>
    </subcellularLocation>
</comment>
<proteinExistence type="inferred from homology"/>
<dbReference type="GO" id="GO:0015562">
    <property type="term" value="F:efflux transmembrane transporter activity"/>
    <property type="evidence" value="ECO:0007669"/>
    <property type="project" value="InterPro"/>
</dbReference>
<dbReference type="NCBIfam" id="TIGR01845">
    <property type="entry name" value="outer_NodT"/>
    <property type="match status" value="1"/>
</dbReference>
<keyword evidence="2" id="KW-0472">Membrane</keyword>
<keyword evidence="4" id="KW-1185">Reference proteome</keyword>
<dbReference type="InterPro" id="IPR003423">
    <property type="entry name" value="OMP_efflux"/>
</dbReference>
<dbReference type="SUPFAM" id="SSF56954">
    <property type="entry name" value="Outer membrane efflux proteins (OEP)"/>
    <property type="match status" value="1"/>
</dbReference>
<evidence type="ECO:0000256" key="2">
    <source>
        <dbReference type="RuleBase" id="RU362097"/>
    </source>
</evidence>
<evidence type="ECO:0000313" key="3">
    <source>
        <dbReference type="EMBL" id="PQM25822.1"/>
    </source>
</evidence>
<dbReference type="OrthoDB" id="7181739at2"/>
<accession>A0A2S8B0D4</accession>
<evidence type="ECO:0000313" key="4">
    <source>
        <dbReference type="Proteomes" id="UP000238954"/>
    </source>
</evidence>
<gene>
    <name evidence="3" type="ORF">CVO77_20570</name>
</gene>
<keyword evidence="2" id="KW-0449">Lipoprotein</keyword>
<keyword evidence="3" id="KW-0614">Plasmid</keyword>
<keyword evidence="2" id="KW-0564">Palmitate</keyword>
<dbReference type="EMBL" id="PHFW01000004">
    <property type="protein sequence ID" value="PQM25822.1"/>
    <property type="molecule type" value="Genomic_DNA"/>
</dbReference>
<dbReference type="PANTHER" id="PTHR30203:SF32">
    <property type="entry name" value="CATION EFFLUX SYSTEM PROTEIN CUSC"/>
    <property type="match status" value="1"/>
</dbReference>
<dbReference type="Proteomes" id="UP000238954">
    <property type="component" value="Unassembled WGS sequence"/>
</dbReference>
<geneLocation type="plasmid" evidence="3">
    <name>unnamed1</name>
</geneLocation>
<dbReference type="GeneID" id="29275786"/>
<comment type="similarity">
    <text evidence="1 2">Belongs to the outer membrane factor (OMF) (TC 1.B.17) family.</text>
</comment>
<organism evidence="3 4">
    <name type="scientific">Sphingopyxis lindanitolerans</name>
    <dbReference type="NCBI Taxonomy" id="2054227"/>
    <lineage>
        <taxon>Bacteria</taxon>
        <taxon>Pseudomonadati</taxon>
        <taxon>Pseudomonadota</taxon>
        <taxon>Alphaproteobacteria</taxon>
        <taxon>Sphingomonadales</taxon>
        <taxon>Sphingomonadaceae</taxon>
        <taxon>Sphingopyxis</taxon>
    </lineage>
</organism>
<dbReference type="Gene3D" id="2.20.200.10">
    <property type="entry name" value="Outer membrane efflux proteins (OEP)"/>
    <property type="match status" value="1"/>
</dbReference>
<dbReference type="PANTHER" id="PTHR30203">
    <property type="entry name" value="OUTER MEMBRANE CATION EFFLUX PROTEIN"/>
    <property type="match status" value="1"/>
</dbReference>
<evidence type="ECO:0000256" key="1">
    <source>
        <dbReference type="ARBA" id="ARBA00007613"/>
    </source>
</evidence>
<sequence length="467" mass="50349">MRRVFVLTLTSFLGACQLAPPHARPALPTTRDYPTSYAGDGVLGRRAVEISWREFFADPQLETLIATALERNRDLAVAVAQIQEARGLYRIQGAERLPALGANGDVTRSRTPGSAIGIPEVGAITDTRYSIGVGVTGFELDFWGRVRNLSDAARSQYLATVQAERAFRLALIRDVASTYFASREADERIALAEATVRSRQEGLRIAERRLEAGVTSALDFRQAESLLTQAETELASLRLAEAQSENFLAVLLGGPVPVGLTVPLTLADQKNGTVIAAGLPSELMVTRPDILAAEEKLRAARANIGAARAAFFPSISLTGSIGFASTDLGNLIGNEGLSWSFGPSISLPIFDWGARKGNLSVAEAREDIAIAEYERTIQGAFREVADALAGRRWLAEQVAAQVRATAAQRAIADLARTRYREGVANYLEVLDAERNLFIAEQTLIQLRRAELDALVSLYVALGGGQQG</sequence>
<protein>
    <submittedName>
        <fullName evidence="3">RND transporter</fullName>
    </submittedName>
</protein>
<dbReference type="AlphaFoldDB" id="A0A2S8B0D4"/>